<dbReference type="GO" id="GO:0006355">
    <property type="term" value="P:regulation of DNA-templated transcription"/>
    <property type="evidence" value="ECO:0007669"/>
    <property type="project" value="InterPro"/>
</dbReference>
<organism evidence="3 4">
    <name type="scientific">Spirosoma validum</name>
    <dbReference type="NCBI Taxonomy" id="2771355"/>
    <lineage>
        <taxon>Bacteria</taxon>
        <taxon>Pseudomonadati</taxon>
        <taxon>Bacteroidota</taxon>
        <taxon>Cytophagia</taxon>
        <taxon>Cytophagales</taxon>
        <taxon>Cytophagaceae</taxon>
        <taxon>Spirosoma</taxon>
    </lineage>
</organism>
<dbReference type="Proteomes" id="UP000653797">
    <property type="component" value="Unassembled WGS sequence"/>
</dbReference>
<evidence type="ECO:0000313" key="3">
    <source>
        <dbReference type="EMBL" id="MBD2757391.1"/>
    </source>
</evidence>
<dbReference type="InterPro" id="IPR011990">
    <property type="entry name" value="TPR-like_helical_dom_sf"/>
</dbReference>
<keyword evidence="2" id="KW-0812">Transmembrane</keyword>
<keyword evidence="4" id="KW-1185">Reference proteome</keyword>
<dbReference type="EMBL" id="JACXAA010000021">
    <property type="protein sequence ID" value="MBD2757391.1"/>
    <property type="molecule type" value="Genomic_DNA"/>
</dbReference>
<dbReference type="RefSeq" id="WP_191043010.1">
    <property type="nucleotide sequence ID" value="NZ_JACXAA010000021.1"/>
</dbReference>
<dbReference type="AlphaFoldDB" id="A0A927GGZ2"/>
<dbReference type="Gene3D" id="1.25.40.10">
    <property type="entry name" value="Tetratricopeptide repeat domain"/>
    <property type="match status" value="1"/>
</dbReference>
<gene>
    <name evidence="3" type="ORF">IC230_31265</name>
</gene>
<sequence>MLSASMHLRIANSFHWVFFAALWLTVVHSASADPFLQRVEREPPANRIRVVLNYFDTCSLVVKNQPAAFRLLDNLDAIGQRLGDEQLRRYGRMLRGTYAKNNPSLTDHQRAELFLNVAHQAEADDEQIAGVCEHFAGQYYYLSAEYGKAFQYLLAANNRFRQLGYANIPEIQRYLYELAFNYYYLNEDTKVIVLLTEAAKYSPFNPNLHIQTYNTLAMAQARQSGDIRSRVAERNYLKAYQLAASYRDSVWMGITYGNLGRLYANQRRWRAALDAYRVDYRLVMRSAPKRGYPTARMVSMAEAFYELGQLDSCRGYLAESLRMHQIHSPTADYSVSFQDDLFWHRFYDVSRRYYRRMGNIAEAYRNTDSMLMYRARIDKRHLSNAANQAEHRLLVQLHQAEMGVLEQRNLTQRLLLDMGAGVALVVAVLLGLLYRANLRRRQQEALTNAEREKRLELENQQVVADRDRARADLAQFIENLRQAEIQHELTETSLLTNDDWAEFRRRFERVYPSFFIQLRTQFTGISPAEERLLALSKLKIDTQQMSRMLGISPSSVRTTKYRLRKRLGINSQSPLSDLLVM</sequence>
<feature type="coiled-coil region" evidence="1">
    <location>
        <begin position="435"/>
        <end position="486"/>
    </location>
</feature>
<accession>A0A927GGZ2</accession>
<proteinExistence type="predicted"/>
<comment type="caution">
    <text evidence="3">The sequence shown here is derived from an EMBL/GenBank/DDBJ whole genome shotgun (WGS) entry which is preliminary data.</text>
</comment>
<dbReference type="GO" id="GO:0003677">
    <property type="term" value="F:DNA binding"/>
    <property type="evidence" value="ECO:0007669"/>
    <property type="project" value="InterPro"/>
</dbReference>
<evidence type="ECO:0000256" key="1">
    <source>
        <dbReference type="SAM" id="Coils"/>
    </source>
</evidence>
<protein>
    <submittedName>
        <fullName evidence="3">Helix-turn-helix transcriptional regulator</fullName>
    </submittedName>
</protein>
<dbReference type="SUPFAM" id="SSF48452">
    <property type="entry name" value="TPR-like"/>
    <property type="match status" value="1"/>
</dbReference>
<keyword evidence="1" id="KW-0175">Coiled coil</keyword>
<name>A0A927GGZ2_9BACT</name>
<evidence type="ECO:0000313" key="4">
    <source>
        <dbReference type="Proteomes" id="UP000653797"/>
    </source>
</evidence>
<feature type="transmembrane region" description="Helical" evidence="2">
    <location>
        <begin position="414"/>
        <end position="434"/>
    </location>
</feature>
<keyword evidence="2" id="KW-1133">Transmembrane helix</keyword>
<evidence type="ECO:0000256" key="2">
    <source>
        <dbReference type="SAM" id="Phobius"/>
    </source>
</evidence>
<dbReference type="InterPro" id="IPR016032">
    <property type="entry name" value="Sig_transdc_resp-reg_C-effctor"/>
</dbReference>
<reference evidence="3" key="1">
    <citation type="submission" date="2020-09" db="EMBL/GenBank/DDBJ databases">
        <authorList>
            <person name="Kim M.K."/>
        </authorList>
    </citation>
    <scope>NUCLEOTIDE SEQUENCE</scope>
    <source>
        <strain evidence="3">BT704</strain>
    </source>
</reference>
<keyword evidence="2" id="KW-0472">Membrane</keyword>
<dbReference type="SUPFAM" id="SSF46894">
    <property type="entry name" value="C-terminal effector domain of the bipartite response regulators"/>
    <property type="match status" value="1"/>
</dbReference>